<accession>A0A4Y8L1A4</accession>
<dbReference type="EMBL" id="SOML01000005">
    <property type="protein sequence ID" value="TFD96353.1"/>
    <property type="molecule type" value="Genomic_DNA"/>
</dbReference>
<dbReference type="SMART" id="SM00938">
    <property type="entry name" value="P-II"/>
    <property type="match status" value="1"/>
</dbReference>
<dbReference type="OrthoDB" id="9802729at2"/>
<gene>
    <name evidence="1" type="ORF">E2605_09275</name>
</gene>
<dbReference type="Gene3D" id="3.30.70.120">
    <property type="match status" value="1"/>
</dbReference>
<dbReference type="InterPro" id="IPR002187">
    <property type="entry name" value="N-reg_PII"/>
</dbReference>
<proteinExistence type="predicted"/>
<evidence type="ECO:0000313" key="1">
    <source>
        <dbReference type="EMBL" id="TFD96353.1"/>
    </source>
</evidence>
<dbReference type="GO" id="GO:0006808">
    <property type="term" value="P:regulation of nitrogen utilization"/>
    <property type="evidence" value="ECO:0007669"/>
    <property type="project" value="InterPro"/>
</dbReference>
<keyword evidence="2" id="KW-1185">Reference proteome</keyword>
<dbReference type="InterPro" id="IPR015867">
    <property type="entry name" value="N-reg_PII/ATP_PRibTrfase_C"/>
</dbReference>
<dbReference type="PROSITE" id="PS51343">
    <property type="entry name" value="PII_GLNB_DOM"/>
    <property type="match status" value="1"/>
</dbReference>
<dbReference type="RefSeq" id="WP_026626158.1">
    <property type="nucleotide sequence ID" value="NZ_JAWZLG010000107.1"/>
</dbReference>
<dbReference type="PRINTS" id="PR00340">
    <property type="entry name" value="PIIGLNB"/>
</dbReference>
<dbReference type="STRING" id="1121485.GCA_000426485_02233"/>
<dbReference type="AlphaFoldDB" id="A0A4Y8L1A4"/>
<evidence type="ECO:0000313" key="2">
    <source>
        <dbReference type="Proteomes" id="UP000297861"/>
    </source>
</evidence>
<dbReference type="InterPro" id="IPR011322">
    <property type="entry name" value="N-reg_PII-like_a/b"/>
</dbReference>
<dbReference type="Pfam" id="PF00543">
    <property type="entry name" value="P-II"/>
    <property type="match status" value="1"/>
</dbReference>
<dbReference type="GO" id="GO:0030234">
    <property type="term" value="F:enzyme regulator activity"/>
    <property type="evidence" value="ECO:0007669"/>
    <property type="project" value="InterPro"/>
</dbReference>
<name>A0A4Y8L1A4_9BACT</name>
<reference evidence="1 2" key="1">
    <citation type="submission" date="2019-03" db="EMBL/GenBank/DDBJ databases">
        <title>San Antonio Military Medical Center submission to MRSN (WRAIR), pending publication.</title>
        <authorList>
            <person name="Blyth D.M."/>
            <person name="Mccarthy S.L."/>
            <person name="Schall S.E."/>
            <person name="Stam J.A."/>
            <person name="Ong A.C."/>
            <person name="Mcgann P.T."/>
        </authorList>
    </citation>
    <scope>NUCLEOTIDE SEQUENCE [LARGE SCALE GENOMIC DNA]</scope>
    <source>
        <strain evidence="1 2">MRSN571793</strain>
    </source>
</reference>
<dbReference type="GO" id="GO:0005524">
    <property type="term" value="F:ATP binding"/>
    <property type="evidence" value="ECO:0007669"/>
    <property type="project" value="TreeGrafter"/>
</dbReference>
<dbReference type="PANTHER" id="PTHR30115:SF11">
    <property type="entry name" value="NITROGEN REGULATORY PROTEIN P-II HOMOLOG"/>
    <property type="match status" value="1"/>
</dbReference>
<protein>
    <submittedName>
        <fullName evidence="1">P-II family nitrogen regulator</fullName>
    </submittedName>
</protein>
<dbReference type="PANTHER" id="PTHR30115">
    <property type="entry name" value="NITROGEN REGULATORY PROTEIN P-II"/>
    <property type="match status" value="1"/>
</dbReference>
<dbReference type="SUPFAM" id="SSF54913">
    <property type="entry name" value="GlnB-like"/>
    <property type="match status" value="1"/>
</dbReference>
<organism evidence="1 2">
    <name type="scientific">Dysgonomonas capnocytophagoides</name>
    <dbReference type="NCBI Taxonomy" id="45254"/>
    <lineage>
        <taxon>Bacteria</taxon>
        <taxon>Pseudomonadati</taxon>
        <taxon>Bacteroidota</taxon>
        <taxon>Bacteroidia</taxon>
        <taxon>Bacteroidales</taxon>
        <taxon>Dysgonomonadaceae</taxon>
        <taxon>Dysgonomonas</taxon>
    </lineage>
</organism>
<dbReference type="GO" id="GO:0005829">
    <property type="term" value="C:cytosol"/>
    <property type="evidence" value="ECO:0007669"/>
    <property type="project" value="TreeGrafter"/>
</dbReference>
<sequence>MKLILAIIRIAKMSETKEALAAAGLPSFTAMPVLGRGQGHGDLEKIKAISQHNDAAPEDLKDALEFIPEVPRLKSKRMITLVVTDDKKELAIETILKANQTGKSGDGKVFILNALGSYSVHTGEAGDVTLD</sequence>
<comment type="caution">
    <text evidence="1">The sequence shown here is derived from an EMBL/GenBank/DDBJ whole genome shotgun (WGS) entry which is preliminary data.</text>
</comment>
<dbReference type="Proteomes" id="UP000297861">
    <property type="component" value="Unassembled WGS sequence"/>
</dbReference>